<dbReference type="Pfam" id="PF00520">
    <property type="entry name" value="Ion_trans"/>
    <property type="match status" value="1"/>
</dbReference>
<keyword evidence="3" id="KW-0677">Repeat</keyword>
<dbReference type="GO" id="GO:0005886">
    <property type="term" value="C:plasma membrane"/>
    <property type="evidence" value="ECO:0007669"/>
    <property type="project" value="TreeGrafter"/>
</dbReference>
<dbReference type="GO" id="GO:0098703">
    <property type="term" value="P:calcium ion import across plasma membrane"/>
    <property type="evidence" value="ECO:0007669"/>
    <property type="project" value="TreeGrafter"/>
</dbReference>
<evidence type="ECO:0000256" key="3">
    <source>
        <dbReference type="ARBA" id="ARBA00022737"/>
    </source>
</evidence>
<keyword evidence="9" id="KW-1185">Reference proteome</keyword>
<keyword evidence="2 6" id="KW-0812">Transmembrane</keyword>
<dbReference type="GO" id="GO:0005216">
    <property type="term" value="F:monoatomic ion channel activity"/>
    <property type="evidence" value="ECO:0007669"/>
    <property type="project" value="InterPro"/>
</dbReference>
<protein>
    <submittedName>
        <fullName evidence="8">Wd-40 repeat protein</fullName>
    </submittedName>
</protein>
<feature type="transmembrane region" description="Helical" evidence="6">
    <location>
        <begin position="840"/>
        <end position="859"/>
    </location>
</feature>
<keyword evidence="4 6" id="KW-1133">Transmembrane helix</keyword>
<dbReference type="OrthoDB" id="6108356at2759"/>
<evidence type="ECO:0000256" key="4">
    <source>
        <dbReference type="ARBA" id="ARBA00022989"/>
    </source>
</evidence>
<evidence type="ECO:0000256" key="6">
    <source>
        <dbReference type="SAM" id="Phobius"/>
    </source>
</evidence>
<evidence type="ECO:0000313" key="8">
    <source>
        <dbReference type="EMBL" id="CDW79849.1"/>
    </source>
</evidence>
<dbReference type="PANTHER" id="PTHR10582:SF2">
    <property type="entry name" value="INACTIVE"/>
    <property type="match status" value="1"/>
</dbReference>
<organism evidence="8 9">
    <name type="scientific">Stylonychia lemnae</name>
    <name type="common">Ciliate</name>
    <dbReference type="NCBI Taxonomy" id="5949"/>
    <lineage>
        <taxon>Eukaryota</taxon>
        <taxon>Sar</taxon>
        <taxon>Alveolata</taxon>
        <taxon>Ciliophora</taxon>
        <taxon>Intramacronucleata</taxon>
        <taxon>Spirotrichea</taxon>
        <taxon>Stichotrichia</taxon>
        <taxon>Sporadotrichida</taxon>
        <taxon>Oxytrichidae</taxon>
        <taxon>Stylonychinae</taxon>
        <taxon>Stylonychia</taxon>
    </lineage>
</organism>
<evidence type="ECO:0000313" key="9">
    <source>
        <dbReference type="Proteomes" id="UP000039865"/>
    </source>
</evidence>
<comment type="subcellular location">
    <subcellularLocation>
        <location evidence="1">Membrane</location>
        <topology evidence="1">Multi-pass membrane protein</topology>
    </subcellularLocation>
</comment>
<reference evidence="8 9" key="1">
    <citation type="submission" date="2014-06" db="EMBL/GenBank/DDBJ databases">
        <authorList>
            <person name="Swart Estienne"/>
        </authorList>
    </citation>
    <scope>NUCLEOTIDE SEQUENCE [LARGE SCALE GENOMIC DNA]</scope>
    <source>
        <strain evidence="8 9">130c</strain>
    </source>
</reference>
<dbReference type="PANTHER" id="PTHR10582">
    <property type="entry name" value="TRANSIENT RECEPTOR POTENTIAL ION CHANNEL PROTEIN"/>
    <property type="match status" value="1"/>
</dbReference>
<sequence length="1262" mass="149723">MDYSKENSRIKALPFKFEKAGRKTQVKQLILIVHRNLIIVVYYYDNAYTTRTIDFLDFNSLQVIKTIDMVKVSRDTQLFYRPFNEVDYIFYQNGQTMQFAKLDDYIDSQTDIHLMEFKYDNSVNFHNVDIIDEFTIMISSEYYTQLFKLDKPLEEFNKDNKAEFNIKFLGQQEYGNLKKNQINQLLVKNENESFYQLRRNEDYNVQCYFLKNQIIFHKNESQKTLFVDKNTMIISYQIDKKYYGFKHLELYEYVLDSDFNIYENNNKDGITLKKIQQLHDSRIDNIHKIVTTPTRFIVLSENQTSNYTLHVFDSLTFQLINYLSKFASSTLDFYDIETINQRFYFKNAQFQDQIVFFDFSTNIRQNYDLLPVLDQGYYENIFQFCIMKNQYHEKQYIFDLIQKNKIIYFDKLNQSFKEIDLIENVIFQQQQKIPIDAIINEELRYLVVKSLSQVTVFNLEEKSVIKEISGDFANNSSQGTNISFIKNRIIVKTIQLQLMYPLQNIETVSSQQKEFNEDSFYLFKRIDQGQNPDIYNMRVCSFENMFNQDLLVQPVYPSFYFDYANKITINSSQIQIFIKGEKQMVGFFQTDINDQLIKYYREMANHTNEEIIKDITSNVDKYIKFVAGYGTGFGVFQNNLAALEMIVKQLSFKEKQSIPILICQKMLGGESALDFSIKNQQQKIINIILSMIIKYQDHIMFNKLVDKNLCELIKQQIDLQEYFQSNLSSYEILQKSFPSQHHDEQELIEGINLENPKDVHDKYDELFGGKLEDLNEGNETLVSIEYHLINLPQTLRNNPQQLMQVLSETERPEYFENQVIQAIIKFKWNKYTKSFYQNRFYIYLIFMASFIFDIFYSVYATQNDQEKSEQKSSADLDTEILQPNIWIKISSKIICSLVLLFFLIYELKQISVQKGSYFSDGWNYFDFSHIIAYTTFCILDFTNEDKINLILIKILVIVLTFMKLFFFLRIYDGFSFLVSMMAGVFKDLKYFLIFFIIFILQFGMIFLVLFKAQQIDEYNGVNKLAYFLMAFRISSGDFQLDDFHTQEDLLVVFTWIIWLIAVMTLNIVFMNFIIAVISESYERVMQKLVAESYRVKAHMIVEREQLFSNQDLQSQKYFPNFIVARRPLNTESNESGEWQGFIKDIKYTIRTTAAKSKAEILQNLNSLQTQNKENGQKLEKIDEAFEQNSKILKINENLEEQISKVIKLQLDQSQENSKNEFTQLKADIDNKVSELDTKVLKIQDDMEFIKSSLTQLLQKQNS</sequence>
<dbReference type="InterPro" id="IPR005821">
    <property type="entry name" value="Ion_trans_dom"/>
</dbReference>
<dbReference type="EMBL" id="CCKQ01008390">
    <property type="protein sequence ID" value="CDW79849.1"/>
    <property type="molecule type" value="Genomic_DNA"/>
</dbReference>
<evidence type="ECO:0000256" key="2">
    <source>
        <dbReference type="ARBA" id="ARBA00022692"/>
    </source>
</evidence>
<feature type="transmembrane region" description="Helical" evidence="6">
    <location>
        <begin position="991"/>
        <end position="1012"/>
    </location>
</feature>
<dbReference type="Proteomes" id="UP000039865">
    <property type="component" value="Unassembled WGS sequence"/>
</dbReference>
<feature type="transmembrane region" description="Helical" evidence="6">
    <location>
        <begin position="1024"/>
        <end position="1040"/>
    </location>
</feature>
<keyword evidence="5 6" id="KW-0472">Membrane</keyword>
<dbReference type="AlphaFoldDB" id="A0A078ACA6"/>
<feature type="transmembrane region" description="Helical" evidence="6">
    <location>
        <begin position="885"/>
        <end position="905"/>
    </location>
</feature>
<feature type="transmembrane region" description="Helical" evidence="6">
    <location>
        <begin position="950"/>
        <end position="971"/>
    </location>
</feature>
<evidence type="ECO:0000256" key="1">
    <source>
        <dbReference type="ARBA" id="ARBA00004141"/>
    </source>
</evidence>
<feature type="domain" description="Ion transport" evidence="7">
    <location>
        <begin position="865"/>
        <end position="1086"/>
    </location>
</feature>
<name>A0A078ACA6_STYLE</name>
<dbReference type="InParanoid" id="A0A078ACA6"/>
<dbReference type="InterPro" id="IPR024862">
    <property type="entry name" value="TRPV"/>
</dbReference>
<evidence type="ECO:0000256" key="5">
    <source>
        <dbReference type="ARBA" id="ARBA00023136"/>
    </source>
</evidence>
<accession>A0A078ACA6</accession>
<feature type="transmembrane region" description="Helical" evidence="6">
    <location>
        <begin position="1052"/>
        <end position="1077"/>
    </location>
</feature>
<gene>
    <name evidence="8" type="primary">Contig14591.g15548</name>
    <name evidence="8" type="ORF">STYLEM_8841</name>
</gene>
<proteinExistence type="predicted"/>
<evidence type="ECO:0000259" key="7">
    <source>
        <dbReference type="Pfam" id="PF00520"/>
    </source>
</evidence>